<reference evidence="1 2" key="1">
    <citation type="journal article" date="2015" name="Nature">
        <title>rRNA introns, odd ribosomes, and small enigmatic genomes across a large radiation of phyla.</title>
        <authorList>
            <person name="Brown C.T."/>
            <person name="Hug L.A."/>
            <person name="Thomas B.C."/>
            <person name="Sharon I."/>
            <person name="Castelle C.J."/>
            <person name="Singh A."/>
            <person name="Wilkins M.J."/>
            <person name="Williams K.H."/>
            <person name="Banfield J.F."/>
        </authorList>
    </citation>
    <scope>NUCLEOTIDE SEQUENCE [LARGE SCALE GENOMIC DNA]</scope>
</reference>
<dbReference type="EMBL" id="LCLM01000051">
    <property type="protein sequence ID" value="KKU15916.1"/>
    <property type="molecule type" value="Genomic_DNA"/>
</dbReference>
<proteinExistence type="predicted"/>
<dbReference type="Proteomes" id="UP000034922">
    <property type="component" value="Unassembled WGS sequence"/>
</dbReference>
<sequence length="74" mass="8183">MKLDIVYDAQGLPFYSLHTEGLSYQAVPDSESAQIVWGGTKDGISGKYLAILAKDPITLPDGRQIYSTFWDRSS</sequence>
<evidence type="ECO:0000313" key="2">
    <source>
        <dbReference type="Proteomes" id="UP000034922"/>
    </source>
</evidence>
<organism evidence="1 2">
    <name type="scientific">Candidatus Woesebacteria bacterium GW2011_GWC2_45_9</name>
    <dbReference type="NCBI Taxonomy" id="1618589"/>
    <lineage>
        <taxon>Bacteria</taxon>
        <taxon>Candidatus Woeseibacteriota</taxon>
    </lineage>
</organism>
<feature type="non-terminal residue" evidence="1">
    <location>
        <position position="74"/>
    </location>
</feature>
<dbReference type="AlphaFoldDB" id="A0A0G1N5N9"/>
<name>A0A0G1N5N9_9BACT</name>
<comment type="caution">
    <text evidence="1">The sequence shown here is derived from an EMBL/GenBank/DDBJ whole genome shotgun (WGS) entry which is preliminary data.</text>
</comment>
<accession>A0A0G1N5N9</accession>
<evidence type="ECO:0000313" key="1">
    <source>
        <dbReference type="EMBL" id="KKU15916.1"/>
    </source>
</evidence>
<protein>
    <submittedName>
        <fullName evidence="1">Uncharacterized protein</fullName>
    </submittedName>
</protein>
<gene>
    <name evidence="1" type="ORF">UX25_C0051G0001</name>
</gene>